<keyword evidence="3" id="KW-1185">Reference proteome</keyword>
<feature type="compositionally biased region" description="Basic and acidic residues" evidence="1">
    <location>
        <begin position="101"/>
        <end position="131"/>
    </location>
</feature>
<organism evidence="2 3">
    <name type="scientific">Ralstonia soli</name>
    <dbReference type="NCBI Taxonomy" id="2953896"/>
    <lineage>
        <taxon>Bacteria</taxon>
        <taxon>Pseudomonadati</taxon>
        <taxon>Pseudomonadota</taxon>
        <taxon>Betaproteobacteria</taxon>
        <taxon>Burkholderiales</taxon>
        <taxon>Burkholderiaceae</taxon>
        <taxon>Ralstonia</taxon>
    </lineage>
</organism>
<gene>
    <name evidence="2" type="ORF">NG900_20460</name>
</gene>
<reference evidence="2" key="2">
    <citation type="journal article" date="2023" name="Front. Microbiol.">
        <title>Ralstonia chuxiongensis sp. nov., Ralstonia mojiangensis sp. nov., and Ralstonia soli sp. nov., isolated from tobacco fields, are three novel species in the family Burkholderiaceae.</title>
        <authorList>
            <person name="Lu C.H."/>
            <person name="Zhang Y.Y."/>
            <person name="Jiang N."/>
            <person name="Chen W."/>
            <person name="Shao X."/>
            <person name="Zhao Z.M."/>
            <person name="Lu W.L."/>
            <person name="Hu X."/>
            <person name="Xi Y.X."/>
            <person name="Zou S.Y."/>
            <person name="Wei Q.J."/>
            <person name="Lin Z.L."/>
            <person name="Gong L."/>
            <person name="Gai X.T."/>
            <person name="Zhang L.Q."/>
            <person name="Li J.Y."/>
            <person name="Jin Y."/>
            <person name="Xia Z.Y."/>
        </authorList>
    </citation>
    <scope>NUCLEOTIDE SEQUENCE</scope>
    <source>
        <strain evidence="2">21MJYT02-11</strain>
    </source>
</reference>
<dbReference type="Proteomes" id="UP001162811">
    <property type="component" value="Unassembled WGS sequence"/>
</dbReference>
<evidence type="ECO:0000313" key="2">
    <source>
        <dbReference type="EMBL" id="MCO5400579.1"/>
    </source>
</evidence>
<protein>
    <submittedName>
        <fullName evidence="2">Uncharacterized protein</fullName>
    </submittedName>
</protein>
<feature type="region of interest" description="Disordered" evidence="1">
    <location>
        <begin position="1"/>
        <end position="149"/>
    </location>
</feature>
<evidence type="ECO:0000313" key="3">
    <source>
        <dbReference type="Proteomes" id="UP001162811"/>
    </source>
</evidence>
<accession>A0ABT1AQL3</accession>
<evidence type="ECO:0000256" key="1">
    <source>
        <dbReference type="SAM" id="MobiDB-lite"/>
    </source>
</evidence>
<proteinExistence type="predicted"/>
<name>A0ABT1AQL3_9RALS</name>
<sequence>MNAQPRAIVCGPDQRDERTSGAAPPRAPDAGKAAEQVDAVLGKPEPQGKPLPGERDRLPHERDQNLEEQRSEPRSNVEQAARDIESGQLDTDLHNTPGVERVVRERHAANTQDSDRQVANRSADDLADKRGQTVGPSATPSRHRDERQG</sequence>
<comment type="caution">
    <text evidence="2">The sequence shown here is derived from an EMBL/GenBank/DDBJ whole genome shotgun (WGS) entry which is preliminary data.</text>
</comment>
<reference evidence="2" key="1">
    <citation type="submission" date="2022-06" db="EMBL/GenBank/DDBJ databases">
        <authorList>
            <person name="Lu C.-H."/>
        </authorList>
    </citation>
    <scope>NUCLEOTIDE SEQUENCE</scope>
    <source>
        <strain evidence="2">21MJYT02-11</strain>
    </source>
</reference>
<dbReference type="RefSeq" id="WP_252683192.1">
    <property type="nucleotide sequence ID" value="NZ_JAMXHT010000007.1"/>
</dbReference>
<dbReference type="EMBL" id="JAMXHT010000007">
    <property type="protein sequence ID" value="MCO5400579.1"/>
    <property type="molecule type" value="Genomic_DNA"/>
</dbReference>
<feature type="compositionally biased region" description="Basic and acidic residues" evidence="1">
    <location>
        <begin position="52"/>
        <end position="85"/>
    </location>
</feature>